<dbReference type="Proteomes" id="UP000722750">
    <property type="component" value="Unassembled WGS sequence"/>
</dbReference>
<evidence type="ECO:0000313" key="2">
    <source>
        <dbReference type="Proteomes" id="UP000722750"/>
    </source>
</evidence>
<dbReference type="AlphaFoldDB" id="A0A941W070"/>
<evidence type="ECO:0000313" key="1">
    <source>
        <dbReference type="EMBL" id="MBS1257554.1"/>
    </source>
</evidence>
<sequence length="91" mass="10103">MENTEEILNQDDVLSTVHQYELERDDQRVFINVREPIGGSPKGSFIAVPSLISKECSNTDYVGLGDSVNEALNDCLKRIKGKLLNQVIPQG</sequence>
<reference evidence="1" key="1">
    <citation type="journal article" date="2021" name="ISME J.">
        <title>Fine-scale metabolic discontinuity in a stratified prokaryote microbiome of a Red Sea deep halocline.</title>
        <authorList>
            <person name="Michoud G."/>
            <person name="Ngugi D.K."/>
            <person name="Barozzi A."/>
            <person name="Merlino G."/>
            <person name="Calleja M.L."/>
            <person name="Delgado-Huertas A."/>
            <person name="Moran X.A.G."/>
            <person name="Daffonchio D."/>
        </authorList>
    </citation>
    <scope>NUCLEOTIDE SEQUENCE</scope>
    <source>
        <strain evidence="1">SuakinDeep_MAG55_1</strain>
    </source>
</reference>
<proteinExistence type="predicted"/>
<accession>A0A941W070</accession>
<comment type="caution">
    <text evidence="1">The sequence shown here is derived from an EMBL/GenBank/DDBJ whole genome shotgun (WGS) entry which is preliminary data.</text>
</comment>
<protein>
    <submittedName>
        <fullName evidence="1">Uncharacterized protein</fullName>
    </submittedName>
</protein>
<name>A0A941W070_9BACT</name>
<organism evidence="1 2">
    <name type="scientific">Candidatus Scalindua arabica</name>
    <dbReference type="NCBI Taxonomy" id="1127984"/>
    <lineage>
        <taxon>Bacteria</taxon>
        <taxon>Pseudomonadati</taxon>
        <taxon>Planctomycetota</taxon>
        <taxon>Candidatus Brocadiia</taxon>
        <taxon>Candidatus Brocadiales</taxon>
        <taxon>Candidatus Scalinduaceae</taxon>
        <taxon>Candidatus Scalindua</taxon>
    </lineage>
</organism>
<gene>
    <name evidence="1" type="ORF">MAG551_00598</name>
</gene>
<dbReference type="EMBL" id="JAANXD010000026">
    <property type="protein sequence ID" value="MBS1257554.1"/>
    <property type="molecule type" value="Genomic_DNA"/>
</dbReference>